<reference evidence="6" key="1">
    <citation type="submission" date="2016-10" db="EMBL/GenBank/DDBJ databases">
        <authorList>
            <person name="Varghese N."/>
            <person name="Submissions S."/>
        </authorList>
    </citation>
    <scope>NUCLEOTIDE SEQUENCE [LARGE SCALE GENOMIC DNA]</scope>
    <source>
        <strain evidence="6">DSM 26922</strain>
    </source>
</reference>
<dbReference type="AlphaFoldDB" id="A0A1H2V670"/>
<dbReference type="STRING" id="670155.SAMN04488001_1420"/>
<keyword evidence="6" id="KW-1185">Reference proteome</keyword>
<dbReference type="GO" id="GO:0016787">
    <property type="term" value="F:hydrolase activity"/>
    <property type="evidence" value="ECO:0007669"/>
    <property type="project" value="UniProtKB-KW"/>
</dbReference>
<evidence type="ECO:0000313" key="6">
    <source>
        <dbReference type="Proteomes" id="UP000199441"/>
    </source>
</evidence>
<feature type="chain" id="PRO_5011461864" evidence="3">
    <location>
        <begin position="18"/>
        <end position="272"/>
    </location>
</feature>
<dbReference type="Proteomes" id="UP000199441">
    <property type="component" value="Unassembled WGS sequence"/>
</dbReference>
<dbReference type="RefSeq" id="WP_089946064.1">
    <property type="nucleotide sequence ID" value="NZ_FNOI01000002.1"/>
</dbReference>
<dbReference type="InterPro" id="IPR050955">
    <property type="entry name" value="Plant_Biomass_Hydrol_Est"/>
</dbReference>
<sequence length="272" mass="28858">MQFLNTLLAATSLTVAAATSAFGCGADSDCTVGDRTYRIAMPDGHDGTTPVGAIVFSHGYRGSAAGLMRNRNLRGLISDMGLALIALKSKGDDWVLPNSPRHMDSTGAAEFSYVDAVIADASSRHPLDQDRLVAAGFSAGGMMTWNLACARPALFAGFVPISGTFWKQPPPSCAGPVASIVHIHGDADPTVPMDGRPIMATRQGKVTDALDMYRDFGDFTSTAPSRTARLSCDNSTNAQGAVLNLCMFEGGHSFRSEFLRYAWETLEDAGRL</sequence>
<keyword evidence="2" id="KW-0378">Hydrolase</keyword>
<evidence type="ECO:0000313" key="5">
    <source>
        <dbReference type="EMBL" id="SDW63813.1"/>
    </source>
</evidence>
<dbReference type="PANTHER" id="PTHR43037">
    <property type="entry name" value="UNNAMED PRODUCT-RELATED"/>
    <property type="match status" value="1"/>
</dbReference>
<dbReference type="PANTHER" id="PTHR43037:SF5">
    <property type="entry name" value="FERULOYL ESTERASE"/>
    <property type="match status" value="1"/>
</dbReference>
<dbReference type="OrthoDB" id="9805640at2"/>
<feature type="signal peptide" evidence="3">
    <location>
        <begin position="1"/>
        <end position="17"/>
    </location>
</feature>
<organism evidence="5 6">
    <name type="scientific">Litoreibacter albidus</name>
    <dbReference type="NCBI Taxonomy" id="670155"/>
    <lineage>
        <taxon>Bacteria</taxon>
        <taxon>Pseudomonadati</taxon>
        <taxon>Pseudomonadota</taxon>
        <taxon>Alphaproteobacteria</taxon>
        <taxon>Rhodobacterales</taxon>
        <taxon>Roseobacteraceae</taxon>
        <taxon>Litoreibacter</taxon>
    </lineage>
</organism>
<dbReference type="EMBL" id="FNOI01000002">
    <property type="protein sequence ID" value="SDW63813.1"/>
    <property type="molecule type" value="Genomic_DNA"/>
</dbReference>
<proteinExistence type="predicted"/>
<dbReference type="SUPFAM" id="SSF53474">
    <property type="entry name" value="alpha/beta-Hydrolases"/>
    <property type="match status" value="1"/>
</dbReference>
<evidence type="ECO:0000259" key="4">
    <source>
        <dbReference type="Pfam" id="PF02230"/>
    </source>
</evidence>
<evidence type="ECO:0000256" key="2">
    <source>
        <dbReference type="ARBA" id="ARBA00022801"/>
    </source>
</evidence>
<name>A0A1H2V670_9RHOB</name>
<accession>A0A1H2V670</accession>
<dbReference type="Gene3D" id="3.40.50.1820">
    <property type="entry name" value="alpha/beta hydrolase"/>
    <property type="match status" value="1"/>
</dbReference>
<keyword evidence="1 3" id="KW-0732">Signal</keyword>
<evidence type="ECO:0000256" key="3">
    <source>
        <dbReference type="SAM" id="SignalP"/>
    </source>
</evidence>
<dbReference type="InterPro" id="IPR029058">
    <property type="entry name" value="AB_hydrolase_fold"/>
</dbReference>
<gene>
    <name evidence="5" type="ORF">SAMN04488001_1420</name>
</gene>
<evidence type="ECO:0000256" key="1">
    <source>
        <dbReference type="ARBA" id="ARBA00022729"/>
    </source>
</evidence>
<protein>
    <submittedName>
        <fullName evidence="5">Polyhydroxybutyrate depolymerase</fullName>
    </submittedName>
</protein>
<dbReference type="Pfam" id="PF02230">
    <property type="entry name" value="Abhydrolase_2"/>
    <property type="match status" value="1"/>
</dbReference>
<feature type="domain" description="Phospholipase/carboxylesterase/thioesterase" evidence="4">
    <location>
        <begin position="112"/>
        <end position="194"/>
    </location>
</feature>
<dbReference type="InterPro" id="IPR003140">
    <property type="entry name" value="PLipase/COase/thioEstase"/>
</dbReference>